<dbReference type="PANTHER" id="PTHR47129:SF1">
    <property type="entry name" value="NMRA-LIKE DOMAIN-CONTAINING PROTEIN"/>
    <property type="match status" value="1"/>
</dbReference>
<dbReference type="EMBL" id="LVYD01000058">
    <property type="protein sequence ID" value="OQP61296.1"/>
    <property type="molecule type" value="Genomic_DNA"/>
</dbReference>
<dbReference type="SUPFAM" id="SSF51735">
    <property type="entry name" value="NAD(P)-binding Rossmann-fold domains"/>
    <property type="match status" value="1"/>
</dbReference>
<evidence type="ECO:0000313" key="3">
    <source>
        <dbReference type="Proteomes" id="UP000192796"/>
    </source>
</evidence>
<evidence type="ECO:0000259" key="1">
    <source>
        <dbReference type="Pfam" id="PF05368"/>
    </source>
</evidence>
<protein>
    <recommendedName>
        <fullName evidence="1">NmrA-like domain-containing protein</fullName>
    </recommendedName>
</protein>
<comment type="caution">
    <text evidence="2">The sequence shown here is derived from an EMBL/GenBank/DDBJ whole genome shotgun (WGS) entry which is preliminary data.</text>
</comment>
<keyword evidence="3" id="KW-1185">Reference proteome</keyword>
<dbReference type="STRING" id="1703345.A3860_06185"/>
<dbReference type="RefSeq" id="WP_081151905.1">
    <property type="nucleotide sequence ID" value="NZ_LVYD01000058.1"/>
</dbReference>
<organism evidence="2 3">
    <name type="scientific">Niastella vici</name>
    <dbReference type="NCBI Taxonomy" id="1703345"/>
    <lineage>
        <taxon>Bacteria</taxon>
        <taxon>Pseudomonadati</taxon>
        <taxon>Bacteroidota</taxon>
        <taxon>Chitinophagia</taxon>
        <taxon>Chitinophagales</taxon>
        <taxon>Chitinophagaceae</taxon>
        <taxon>Niastella</taxon>
    </lineage>
</organism>
<dbReference type="Pfam" id="PF05368">
    <property type="entry name" value="NmrA"/>
    <property type="match status" value="1"/>
</dbReference>
<dbReference type="InterPro" id="IPR036291">
    <property type="entry name" value="NAD(P)-bd_dom_sf"/>
</dbReference>
<dbReference type="Proteomes" id="UP000192796">
    <property type="component" value="Unassembled WGS sequence"/>
</dbReference>
<dbReference type="Gene3D" id="3.90.25.10">
    <property type="entry name" value="UDP-galactose 4-epimerase, domain 1"/>
    <property type="match status" value="1"/>
</dbReference>
<name>A0A1V9FST1_9BACT</name>
<dbReference type="InterPro" id="IPR052718">
    <property type="entry name" value="NmrA-type_oxidoreductase"/>
</dbReference>
<accession>A0A1V9FST1</accession>
<dbReference type="OrthoDB" id="9780595at2"/>
<dbReference type="PANTHER" id="PTHR47129">
    <property type="entry name" value="QUINONE OXIDOREDUCTASE 2"/>
    <property type="match status" value="1"/>
</dbReference>
<reference evidence="2 3" key="1">
    <citation type="submission" date="2016-03" db="EMBL/GenBank/DDBJ databases">
        <title>Niastella vici sp. nov., isolated from farmland soil.</title>
        <authorList>
            <person name="Chen L."/>
            <person name="Wang D."/>
            <person name="Yang S."/>
            <person name="Wang G."/>
        </authorList>
    </citation>
    <scope>NUCLEOTIDE SEQUENCE [LARGE SCALE GENOMIC DNA]</scope>
    <source>
        <strain evidence="2 3">DJ57</strain>
    </source>
</reference>
<dbReference type="Gene3D" id="3.40.50.720">
    <property type="entry name" value="NAD(P)-binding Rossmann-like Domain"/>
    <property type="match status" value="1"/>
</dbReference>
<gene>
    <name evidence="2" type="ORF">A3860_06185</name>
</gene>
<feature type="domain" description="NmrA-like" evidence="1">
    <location>
        <begin position="2"/>
        <end position="281"/>
    </location>
</feature>
<dbReference type="CDD" id="cd05269">
    <property type="entry name" value="TMR_SDR_a"/>
    <property type="match status" value="1"/>
</dbReference>
<proteinExistence type="predicted"/>
<evidence type="ECO:0000313" key="2">
    <source>
        <dbReference type="EMBL" id="OQP61296.1"/>
    </source>
</evidence>
<sequence>MILVTTATGHLGTATIEALLKKSVPASQIAGLVRDEQKAATLAAKGITLRKGDYHNTASLEQAFKGIDTLVFISSGSMEDRVGQHRNVVNAAKTSGVKHIIYTSVLKASGTLKFTAGIDHYHTENLLKESGIPYTIFRNTFYIEVLPMLFGPALQSGQWYYAAGNAKVNLAARTDMAEGIANVAIAPASHANKIYEIAGNQSYTFAEIAGVVSKAVGKKVDYIPVPVEALTEGMKQAGVPEAYIPMLASIANAISHGELDSDDNSLEKLLQRKPVGLDEYLPKLLTA</sequence>
<dbReference type="AlphaFoldDB" id="A0A1V9FST1"/>
<dbReference type="InterPro" id="IPR008030">
    <property type="entry name" value="NmrA-like"/>
</dbReference>